<comment type="similarity">
    <text evidence="2">Belongs to the CCDC85 family.</text>
</comment>
<evidence type="ECO:0000313" key="8">
    <source>
        <dbReference type="Proteomes" id="UP001153709"/>
    </source>
</evidence>
<keyword evidence="3" id="KW-0965">Cell junction</keyword>
<dbReference type="GO" id="GO:0005912">
    <property type="term" value="C:adherens junction"/>
    <property type="evidence" value="ECO:0007669"/>
    <property type="project" value="UniProtKB-SubCell"/>
</dbReference>
<dbReference type="EMBL" id="OU898278">
    <property type="protein sequence ID" value="CAG9832291.1"/>
    <property type="molecule type" value="Genomic_DNA"/>
</dbReference>
<dbReference type="Pfam" id="PF10226">
    <property type="entry name" value="CCDC85"/>
    <property type="match status" value="1"/>
</dbReference>
<sequence>MSNKKAGVKTNAEPAVLPPRYQPPPMPTGQGILKNSPTEPTKKPPKTGENVKSLYPNDQHAKFFPNPQVRIHQYPPPLRQLPDEVRTTQLQIHHENPPPRPRLPEESGAQQIHLDLRVPQQRQPIRYDDEFLRPEMLKFVRKPDDPRFIDPNRQFQGILLELRSLKEANQHLADDNQELRDLCCFLDDDRQKGRKLAREWQRFGRYTASVMRQEVSAYQTKLRELDNKQQELIKDNLELKELCLYLDEERANGSLCPSCGNNAGGNLRDDGDGSSSSTNADEPAVPQQFNSGANPQRRSESRERILHENLARQRNTFNDQIMQYVRSLEQRVKQLEEDKRALTHKINQIATTTGDPSLAAPQDLGGGMLTGRPEAVVRALQVLEVREQLERESHELGVETMSDTTSQDMDDGEKALVREMCNVVWRKLEDPNTTRR</sequence>
<protein>
    <recommendedName>
        <fullName evidence="9">Coiled-coil domain-containing protein 85C</fullName>
    </recommendedName>
</protein>
<accession>A0A9N9SUT2</accession>
<feature type="coiled-coil region" evidence="5">
    <location>
        <begin position="208"/>
        <end position="242"/>
    </location>
</feature>
<feature type="compositionally biased region" description="Polar residues" evidence="6">
    <location>
        <begin position="287"/>
        <end position="296"/>
    </location>
</feature>
<dbReference type="AlphaFoldDB" id="A0A9N9SUT2"/>
<name>A0A9N9SUT2_DIABA</name>
<evidence type="ECO:0000256" key="5">
    <source>
        <dbReference type="SAM" id="Coils"/>
    </source>
</evidence>
<dbReference type="Proteomes" id="UP001153709">
    <property type="component" value="Chromosome 3"/>
</dbReference>
<feature type="compositionally biased region" description="Pro residues" evidence="6">
    <location>
        <begin position="16"/>
        <end position="27"/>
    </location>
</feature>
<reference evidence="7" key="1">
    <citation type="submission" date="2022-01" db="EMBL/GenBank/DDBJ databases">
        <authorList>
            <person name="King R."/>
        </authorList>
    </citation>
    <scope>NUCLEOTIDE SEQUENCE</scope>
</reference>
<dbReference type="InterPro" id="IPR019359">
    <property type="entry name" value="CCDC85"/>
</dbReference>
<evidence type="ECO:0000256" key="6">
    <source>
        <dbReference type="SAM" id="MobiDB-lite"/>
    </source>
</evidence>
<dbReference type="OrthoDB" id="10056395at2759"/>
<evidence type="ECO:0000256" key="1">
    <source>
        <dbReference type="ARBA" id="ARBA00004536"/>
    </source>
</evidence>
<keyword evidence="4 5" id="KW-0175">Coiled coil</keyword>
<feature type="region of interest" description="Disordered" evidence="6">
    <location>
        <begin position="1"/>
        <end position="54"/>
    </location>
</feature>
<organism evidence="7 8">
    <name type="scientific">Diabrotica balteata</name>
    <name type="common">Banded cucumber beetle</name>
    <dbReference type="NCBI Taxonomy" id="107213"/>
    <lineage>
        <taxon>Eukaryota</taxon>
        <taxon>Metazoa</taxon>
        <taxon>Ecdysozoa</taxon>
        <taxon>Arthropoda</taxon>
        <taxon>Hexapoda</taxon>
        <taxon>Insecta</taxon>
        <taxon>Pterygota</taxon>
        <taxon>Neoptera</taxon>
        <taxon>Endopterygota</taxon>
        <taxon>Coleoptera</taxon>
        <taxon>Polyphaga</taxon>
        <taxon>Cucujiformia</taxon>
        <taxon>Chrysomeloidea</taxon>
        <taxon>Chrysomelidae</taxon>
        <taxon>Galerucinae</taxon>
        <taxon>Diabroticina</taxon>
        <taxon>Diabroticites</taxon>
        <taxon>Diabrotica</taxon>
    </lineage>
</organism>
<evidence type="ECO:0008006" key="9">
    <source>
        <dbReference type="Google" id="ProtNLM"/>
    </source>
</evidence>
<evidence type="ECO:0000256" key="2">
    <source>
        <dbReference type="ARBA" id="ARBA00009052"/>
    </source>
</evidence>
<keyword evidence="8" id="KW-1185">Reference proteome</keyword>
<dbReference type="PANTHER" id="PTHR13546:SF15">
    <property type="entry name" value="CCDC85"/>
    <property type="match status" value="1"/>
</dbReference>
<gene>
    <name evidence="7" type="ORF">DIABBA_LOCUS5805</name>
</gene>
<feature type="region of interest" description="Disordered" evidence="6">
    <location>
        <begin position="267"/>
        <end position="301"/>
    </location>
</feature>
<dbReference type="PANTHER" id="PTHR13546">
    <property type="entry name" value="RE60986P"/>
    <property type="match status" value="1"/>
</dbReference>
<evidence type="ECO:0000256" key="3">
    <source>
        <dbReference type="ARBA" id="ARBA00022949"/>
    </source>
</evidence>
<evidence type="ECO:0000313" key="7">
    <source>
        <dbReference type="EMBL" id="CAG9832291.1"/>
    </source>
</evidence>
<comment type="subcellular location">
    <subcellularLocation>
        <location evidence="1">Cell junction</location>
        <location evidence="1">Adherens junction</location>
    </subcellularLocation>
</comment>
<proteinExistence type="inferred from homology"/>
<feature type="coiled-coil region" evidence="5">
    <location>
        <begin position="318"/>
        <end position="352"/>
    </location>
</feature>
<evidence type="ECO:0000256" key="4">
    <source>
        <dbReference type="ARBA" id="ARBA00023054"/>
    </source>
</evidence>